<organism evidence="4 5">
    <name type="scientific">Daphnia magna</name>
    <dbReference type="NCBI Taxonomy" id="35525"/>
    <lineage>
        <taxon>Eukaryota</taxon>
        <taxon>Metazoa</taxon>
        <taxon>Ecdysozoa</taxon>
        <taxon>Arthropoda</taxon>
        <taxon>Crustacea</taxon>
        <taxon>Branchiopoda</taxon>
        <taxon>Diplostraca</taxon>
        <taxon>Cladocera</taxon>
        <taxon>Anomopoda</taxon>
        <taxon>Daphniidae</taxon>
        <taxon>Daphnia</taxon>
    </lineage>
</organism>
<dbReference type="InterPro" id="IPR001878">
    <property type="entry name" value="Znf_CCHC"/>
</dbReference>
<sequence>MSDTDSEIKEPFFGFEHHYHLRNRSQQTDPEPVRPRLVRPVPRYPPNDAAKQRLEFDISPSEASTKTEMADNAALIAALQGFTTAVATDAAARQNQMAQLFQVIGGQQQNQAAMQAIVAAPPNAPVIRPSTVAVNSLPHFSGSADEDAQGYGVPMACANRAELWYVATLVGGPCHKLFPHLVVFEWSLMVEARVQKPGESCLEYVLDKRRLCLRSPVPLPEADIIKALLRGLANPIYIAALTAQLPVNFTDFVTRLRDLEQLGLSSVHMGIPAPPVTYTAPFNGTACPAPPVVAPTAPNFAALFQNLGDRLVNQISASMSRLAVNPIAGGSRAGGPMPQRGPPQRLCYVCNRNGHIARDCPAKNDASTRQQQWFL</sequence>
<dbReference type="EMBL" id="JAOYFB010000039">
    <property type="protein sequence ID" value="KAK4030470.1"/>
    <property type="molecule type" value="Genomic_DNA"/>
</dbReference>
<evidence type="ECO:0000256" key="1">
    <source>
        <dbReference type="PROSITE-ProRule" id="PRU00047"/>
    </source>
</evidence>
<dbReference type="Proteomes" id="UP001234178">
    <property type="component" value="Unassembled WGS sequence"/>
</dbReference>
<dbReference type="Pfam" id="PF00098">
    <property type="entry name" value="zf-CCHC"/>
    <property type="match status" value="1"/>
</dbReference>
<feature type="region of interest" description="Disordered" evidence="2">
    <location>
        <begin position="17"/>
        <end position="48"/>
    </location>
</feature>
<protein>
    <recommendedName>
        <fullName evidence="3">CCHC-type domain-containing protein</fullName>
    </recommendedName>
</protein>
<dbReference type="Gene3D" id="4.10.60.10">
    <property type="entry name" value="Zinc finger, CCHC-type"/>
    <property type="match status" value="1"/>
</dbReference>
<dbReference type="PROSITE" id="PS50158">
    <property type="entry name" value="ZF_CCHC"/>
    <property type="match status" value="1"/>
</dbReference>
<comment type="caution">
    <text evidence="4">The sequence shown here is derived from an EMBL/GenBank/DDBJ whole genome shotgun (WGS) entry which is preliminary data.</text>
</comment>
<dbReference type="InterPro" id="IPR036875">
    <property type="entry name" value="Znf_CCHC_sf"/>
</dbReference>
<keyword evidence="1" id="KW-0479">Metal-binding</keyword>
<evidence type="ECO:0000313" key="4">
    <source>
        <dbReference type="EMBL" id="KAK4030470.1"/>
    </source>
</evidence>
<feature type="domain" description="CCHC-type" evidence="3">
    <location>
        <begin position="347"/>
        <end position="361"/>
    </location>
</feature>
<evidence type="ECO:0000313" key="5">
    <source>
        <dbReference type="Proteomes" id="UP001234178"/>
    </source>
</evidence>
<keyword evidence="1" id="KW-0863">Zinc-finger</keyword>
<keyword evidence="5" id="KW-1185">Reference proteome</keyword>
<evidence type="ECO:0000259" key="3">
    <source>
        <dbReference type="PROSITE" id="PS50158"/>
    </source>
</evidence>
<dbReference type="SUPFAM" id="SSF57756">
    <property type="entry name" value="Retrovirus zinc finger-like domains"/>
    <property type="match status" value="1"/>
</dbReference>
<name>A0ABR0AZA2_9CRUS</name>
<proteinExistence type="predicted"/>
<dbReference type="SMART" id="SM00343">
    <property type="entry name" value="ZnF_C2HC"/>
    <property type="match status" value="1"/>
</dbReference>
<accession>A0ABR0AZA2</accession>
<keyword evidence="1" id="KW-0862">Zinc</keyword>
<reference evidence="4 5" key="1">
    <citation type="journal article" date="2023" name="Nucleic Acids Res.">
        <title>The hologenome of Daphnia magna reveals possible DNA methylation and microbiome-mediated evolution of the host genome.</title>
        <authorList>
            <person name="Chaturvedi A."/>
            <person name="Li X."/>
            <person name="Dhandapani V."/>
            <person name="Marshall H."/>
            <person name="Kissane S."/>
            <person name="Cuenca-Cambronero M."/>
            <person name="Asole G."/>
            <person name="Calvet F."/>
            <person name="Ruiz-Romero M."/>
            <person name="Marangio P."/>
            <person name="Guigo R."/>
            <person name="Rago D."/>
            <person name="Mirbahai L."/>
            <person name="Eastwood N."/>
            <person name="Colbourne J.K."/>
            <person name="Zhou J."/>
            <person name="Mallon E."/>
            <person name="Orsini L."/>
        </authorList>
    </citation>
    <scope>NUCLEOTIDE SEQUENCE [LARGE SCALE GENOMIC DNA]</scope>
    <source>
        <strain evidence="4">LRV0_1</strain>
    </source>
</reference>
<gene>
    <name evidence="4" type="ORF">OUZ56_023704</name>
</gene>
<evidence type="ECO:0000256" key="2">
    <source>
        <dbReference type="SAM" id="MobiDB-lite"/>
    </source>
</evidence>